<sequence length="208" mass="24436">MGHARLAWFTSKQEWTKDVDDWSLDEWEWFWMGPFDGGIPGMVRRVRRILDVSQRGLAELIGVSQSVVARWETGRTSPRSSVMADLLRRARLTVTVTDDDDQEVQPMRDDGVRQVHGSRFPAHVDLRVTGWWVPANVESTMVEYYQWKRRSKEARDPSVRYQRARWRRRLERELRGTPDDHPSVEQCAAEAEHLDEVREQRRLPRAAA</sequence>
<evidence type="ECO:0000313" key="2">
    <source>
        <dbReference type="EMBL" id="RYB95290.1"/>
    </source>
</evidence>
<feature type="domain" description="HTH cro/C1-type" evidence="1">
    <location>
        <begin position="43"/>
        <end position="86"/>
    </location>
</feature>
<gene>
    <name evidence="2" type="ORF">EUA93_13650</name>
</gene>
<name>A0A4Q2S0Y4_9ACTN</name>
<organism evidence="2 3">
    <name type="scientific">Nocardioides oleivorans</name>
    <dbReference type="NCBI Taxonomy" id="273676"/>
    <lineage>
        <taxon>Bacteria</taxon>
        <taxon>Bacillati</taxon>
        <taxon>Actinomycetota</taxon>
        <taxon>Actinomycetes</taxon>
        <taxon>Propionibacteriales</taxon>
        <taxon>Nocardioidaceae</taxon>
        <taxon>Nocardioides</taxon>
    </lineage>
</organism>
<dbReference type="InterPro" id="IPR010982">
    <property type="entry name" value="Lambda_DNA-bd_dom_sf"/>
</dbReference>
<dbReference type="PROSITE" id="PS50943">
    <property type="entry name" value="HTH_CROC1"/>
    <property type="match status" value="1"/>
</dbReference>
<dbReference type="AlphaFoldDB" id="A0A4Q2S0Y4"/>
<keyword evidence="3" id="KW-1185">Reference proteome</keyword>
<dbReference type="Pfam" id="PF01381">
    <property type="entry name" value="HTH_3"/>
    <property type="match status" value="1"/>
</dbReference>
<dbReference type="InterPro" id="IPR001387">
    <property type="entry name" value="Cro/C1-type_HTH"/>
</dbReference>
<dbReference type="SMART" id="SM00530">
    <property type="entry name" value="HTH_XRE"/>
    <property type="match status" value="1"/>
</dbReference>
<dbReference type="CDD" id="cd00093">
    <property type="entry name" value="HTH_XRE"/>
    <property type="match status" value="1"/>
</dbReference>
<evidence type="ECO:0000313" key="3">
    <source>
        <dbReference type="Proteomes" id="UP000294071"/>
    </source>
</evidence>
<accession>A0A4Q2S0Y4</accession>
<dbReference type="OrthoDB" id="3776222at2"/>
<comment type="caution">
    <text evidence="2">The sequence shown here is derived from an EMBL/GenBank/DDBJ whole genome shotgun (WGS) entry which is preliminary data.</text>
</comment>
<dbReference type="SUPFAM" id="SSF47413">
    <property type="entry name" value="lambda repressor-like DNA-binding domains"/>
    <property type="match status" value="1"/>
</dbReference>
<evidence type="ECO:0000259" key="1">
    <source>
        <dbReference type="PROSITE" id="PS50943"/>
    </source>
</evidence>
<dbReference type="GO" id="GO:0003677">
    <property type="term" value="F:DNA binding"/>
    <property type="evidence" value="ECO:0007669"/>
    <property type="project" value="InterPro"/>
</dbReference>
<protein>
    <submittedName>
        <fullName evidence="2">XRE family transcriptional regulator</fullName>
    </submittedName>
</protein>
<dbReference type="EMBL" id="SDWT01000001">
    <property type="protein sequence ID" value="RYB95290.1"/>
    <property type="molecule type" value="Genomic_DNA"/>
</dbReference>
<dbReference type="RefSeq" id="WP_129400630.1">
    <property type="nucleotide sequence ID" value="NZ_SDWT01000001.1"/>
</dbReference>
<reference evidence="2 3" key="1">
    <citation type="submission" date="2019-01" db="EMBL/GenBank/DDBJ databases">
        <title>Novel species of Nocardioides.</title>
        <authorList>
            <person name="Liu Q."/>
            <person name="Xin Y.-H."/>
        </authorList>
    </citation>
    <scope>NUCLEOTIDE SEQUENCE [LARGE SCALE GENOMIC DNA]</scope>
    <source>
        <strain evidence="2 3">CGMCC 4.6882</strain>
    </source>
</reference>
<proteinExistence type="predicted"/>
<dbReference type="Gene3D" id="1.10.260.40">
    <property type="entry name" value="lambda repressor-like DNA-binding domains"/>
    <property type="match status" value="1"/>
</dbReference>
<dbReference type="Proteomes" id="UP000294071">
    <property type="component" value="Unassembled WGS sequence"/>
</dbReference>